<sequence>MHRIGLIPSSVLRLCRFPTRVRPQMKIVPVPVFEDNYAYLIQDEASGLTAAVDPAEPAKVLAAADSHGMRLCWILTTHKHWDHSGGNEALAKSHPDLAIYGGVHENVPAKTHNVKDGDVLQLGSHIQISVMEAPCHTSGHVLYIARDTQSGQQALFSGDTLFIGGCGRFFEGDGAQMLQNMDRIAQLDDATLVYCGHEYSESNLRFGSDAEPTNGAIQTKLGWAVEMGKSDTPTIPSTVAAEKQHNVFMRVRALMKDDARFAAESPAEAMTKLRKYKDEWKPKP</sequence>
<dbReference type="CDD" id="cd07723">
    <property type="entry name" value="hydroxyacylglutathione_hydrolase_MBL-fold"/>
    <property type="match status" value="1"/>
</dbReference>
<dbReference type="OrthoDB" id="515692at2759"/>
<evidence type="ECO:0000256" key="6">
    <source>
        <dbReference type="ARBA" id="ARBA00022723"/>
    </source>
</evidence>
<proteinExistence type="inferred from homology"/>
<evidence type="ECO:0000256" key="4">
    <source>
        <dbReference type="ARBA" id="ARBA00006759"/>
    </source>
</evidence>
<dbReference type="EC" id="3.1.2.6" evidence="5"/>
<dbReference type="InterPro" id="IPR001279">
    <property type="entry name" value="Metallo-B-lactamas"/>
</dbReference>
<evidence type="ECO:0000313" key="12">
    <source>
        <dbReference type="Proteomes" id="UP000799049"/>
    </source>
</evidence>
<comment type="pathway">
    <text evidence="3">Secondary metabolite metabolism; methylglyoxal degradation; (R)-lactate from methylglyoxal: step 2/2.</text>
</comment>
<dbReference type="GO" id="GO:0019243">
    <property type="term" value="P:methylglyoxal catabolic process to D-lactate via S-lactoyl-glutathione"/>
    <property type="evidence" value="ECO:0007669"/>
    <property type="project" value="InterPro"/>
</dbReference>
<evidence type="ECO:0000256" key="9">
    <source>
        <dbReference type="ARBA" id="ARBA00031044"/>
    </source>
</evidence>
<keyword evidence="12" id="KW-1185">Reference proteome</keyword>
<evidence type="ECO:0000256" key="3">
    <source>
        <dbReference type="ARBA" id="ARBA00004963"/>
    </source>
</evidence>
<keyword evidence="7 11" id="KW-0378">Hydrolase</keyword>
<dbReference type="Pfam" id="PF00753">
    <property type="entry name" value="Lactamase_B"/>
    <property type="match status" value="1"/>
</dbReference>
<evidence type="ECO:0000259" key="10">
    <source>
        <dbReference type="SMART" id="SM00849"/>
    </source>
</evidence>
<dbReference type="SMART" id="SM00849">
    <property type="entry name" value="Lactamase_B"/>
    <property type="match status" value="1"/>
</dbReference>
<dbReference type="PIRSF" id="PIRSF005457">
    <property type="entry name" value="Glx"/>
    <property type="match status" value="1"/>
</dbReference>
<comment type="cofactor">
    <cofactor evidence="2">
        <name>Zn(2+)</name>
        <dbReference type="ChEBI" id="CHEBI:29105"/>
    </cofactor>
</comment>
<dbReference type="InterPro" id="IPR036866">
    <property type="entry name" value="RibonucZ/Hydroxyglut_hydro"/>
</dbReference>
<evidence type="ECO:0000256" key="7">
    <source>
        <dbReference type="ARBA" id="ARBA00022801"/>
    </source>
</evidence>
<dbReference type="HAMAP" id="MF_01374">
    <property type="entry name" value="Glyoxalase_2"/>
    <property type="match status" value="1"/>
</dbReference>
<dbReference type="AlphaFoldDB" id="A0A8K0F0L1"/>
<evidence type="ECO:0000256" key="8">
    <source>
        <dbReference type="ARBA" id="ARBA00022833"/>
    </source>
</evidence>
<dbReference type="Proteomes" id="UP000799049">
    <property type="component" value="Unassembled WGS sequence"/>
</dbReference>
<keyword evidence="8" id="KW-0862">Zinc</keyword>
<dbReference type="PANTHER" id="PTHR11935:SF94">
    <property type="entry name" value="TENZING NORGAY, ISOFORM C"/>
    <property type="match status" value="1"/>
</dbReference>
<accession>A0A8K0F0L1</accession>
<evidence type="ECO:0000256" key="5">
    <source>
        <dbReference type="ARBA" id="ARBA00011917"/>
    </source>
</evidence>
<organism evidence="11 12">
    <name type="scientific">Andalucia godoyi</name>
    <name type="common">Flagellate</name>
    <dbReference type="NCBI Taxonomy" id="505711"/>
    <lineage>
        <taxon>Eukaryota</taxon>
        <taxon>Discoba</taxon>
        <taxon>Jakobida</taxon>
        <taxon>Andalucina</taxon>
        <taxon>Andaluciidae</taxon>
        <taxon>Andalucia</taxon>
    </lineage>
</organism>
<dbReference type="Pfam" id="PF16123">
    <property type="entry name" value="HAGH_C"/>
    <property type="match status" value="1"/>
</dbReference>
<feature type="domain" description="Metallo-beta-lactamase" evidence="10">
    <location>
        <begin position="35"/>
        <end position="197"/>
    </location>
</feature>
<name>A0A8K0F0L1_ANDGO</name>
<evidence type="ECO:0000313" key="11">
    <source>
        <dbReference type="EMBL" id="KAF0852376.1"/>
    </source>
</evidence>
<keyword evidence="6" id="KW-0479">Metal-binding</keyword>
<dbReference type="InterPro" id="IPR032282">
    <property type="entry name" value="HAGH_C"/>
</dbReference>
<dbReference type="NCBIfam" id="TIGR03413">
    <property type="entry name" value="GSH_gloB"/>
    <property type="match status" value="1"/>
</dbReference>
<comment type="caution">
    <text evidence="11">The sequence shown here is derived from an EMBL/GenBank/DDBJ whole genome shotgun (WGS) entry which is preliminary data.</text>
</comment>
<evidence type="ECO:0000256" key="1">
    <source>
        <dbReference type="ARBA" id="ARBA00001623"/>
    </source>
</evidence>
<dbReference type="PANTHER" id="PTHR11935">
    <property type="entry name" value="BETA LACTAMASE DOMAIN"/>
    <property type="match status" value="1"/>
</dbReference>
<dbReference type="SUPFAM" id="SSF56281">
    <property type="entry name" value="Metallo-hydrolase/oxidoreductase"/>
    <property type="match status" value="1"/>
</dbReference>
<protein>
    <recommendedName>
        <fullName evidence="5">hydroxyacylglutathione hydrolase</fullName>
        <ecNumber evidence="5">3.1.2.6</ecNumber>
    </recommendedName>
    <alternativeName>
        <fullName evidence="9">Glyoxalase II</fullName>
    </alternativeName>
</protein>
<dbReference type="InterPro" id="IPR017782">
    <property type="entry name" value="Hydroxyacylglutathione_Hdrlase"/>
</dbReference>
<gene>
    <name evidence="11" type="ORF">ANDGO_06158</name>
</gene>
<evidence type="ECO:0000256" key="2">
    <source>
        <dbReference type="ARBA" id="ARBA00001947"/>
    </source>
</evidence>
<dbReference type="Gene3D" id="3.60.15.10">
    <property type="entry name" value="Ribonuclease Z/Hydroxyacylglutathione hydrolase-like"/>
    <property type="match status" value="1"/>
</dbReference>
<dbReference type="InterPro" id="IPR035680">
    <property type="entry name" value="Clx_II_MBL"/>
</dbReference>
<reference evidence="11" key="1">
    <citation type="submission" date="2019-09" db="EMBL/GenBank/DDBJ databases">
        <title>The Mitochondrial Proteome of the Jakobid, Andalucia godoyi, a Protist With the Most Gene-Rich and Bacteria-Like Mitochondrial Genome.</title>
        <authorList>
            <person name="Gray M.W."/>
            <person name="Burger G."/>
            <person name="Derelle R."/>
            <person name="Klimes V."/>
            <person name="Leger M."/>
            <person name="Sarrasin M."/>
            <person name="Vlcek C."/>
            <person name="Roger A.J."/>
            <person name="Elias M."/>
            <person name="Lang B.F."/>
        </authorList>
    </citation>
    <scope>NUCLEOTIDE SEQUENCE</scope>
    <source>
        <strain evidence="11">And28</strain>
    </source>
</reference>
<dbReference type="GO" id="GO:0046872">
    <property type="term" value="F:metal ion binding"/>
    <property type="evidence" value="ECO:0007669"/>
    <property type="project" value="UniProtKB-KW"/>
</dbReference>
<dbReference type="EMBL" id="VRVR01000041">
    <property type="protein sequence ID" value="KAF0852376.1"/>
    <property type="molecule type" value="Genomic_DNA"/>
</dbReference>
<dbReference type="GO" id="GO:0004416">
    <property type="term" value="F:hydroxyacylglutathione hydrolase activity"/>
    <property type="evidence" value="ECO:0007669"/>
    <property type="project" value="UniProtKB-EC"/>
</dbReference>
<comment type="catalytic activity">
    <reaction evidence="1">
        <text>an S-(2-hydroxyacyl)glutathione + H2O = a 2-hydroxy carboxylate + glutathione + H(+)</text>
        <dbReference type="Rhea" id="RHEA:21864"/>
        <dbReference type="ChEBI" id="CHEBI:15377"/>
        <dbReference type="ChEBI" id="CHEBI:15378"/>
        <dbReference type="ChEBI" id="CHEBI:57925"/>
        <dbReference type="ChEBI" id="CHEBI:58896"/>
        <dbReference type="ChEBI" id="CHEBI:71261"/>
        <dbReference type="EC" id="3.1.2.6"/>
    </reaction>
</comment>
<comment type="similarity">
    <text evidence="4">Belongs to the metallo-beta-lactamase superfamily. Glyoxalase II family.</text>
</comment>